<dbReference type="GO" id="GO:0000932">
    <property type="term" value="C:P-body"/>
    <property type="evidence" value="ECO:0007669"/>
    <property type="project" value="TreeGrafter"/>
</dbReference>
<dbReference type="Proteomes" id="UP001146793">
    <property type="component" value="Unassembled WGS sequence"/>
</dbReference>
<dbReference type="AlphaFoldDB" id="A0AAV8AB17"/>
<evidence type="ECO:0000313" key="3">
    <source>
        <dbReference type="Proteomes" id="UP001146793"/>
    </source>
</evidence>
<accession>A0AAV8AB17</accession>
<protein>
    <submittedName>
        <fullName evidence="2">Ccr4-not transcription complex</fullName>
    </submittedName>
</protein>
<evidence type="ECO:0000259" key="1">
    <source>
        <dbReference type="Pfam" id="PF04054"/>
    </source>
</evidence>
<dbReference type="InterPro" id="IPR040398">
    <property type="entry name" value="Not1"/>
</dbReference>
<dbReference type="PANTHER" id="PTHR13162">
    <property type="entry name" value="CCR4-NOT TRANSCRIPTION COMPLEX"/>
    <property type="match status" value="1"/>
</dbReference>
<feature type="domain" description="CCR4-Not complex component Not1 C-terminal" evidence="1">
    <location>
        <begin position="1"/>
        <end position="84"/>
    </location>
</feature>
<name>A0AAV8AB17_9EUKA</name>
<reference evidence="2" key="1">
    <citation type="submission" date="2022-08" db="EMBL/GenBank/DDBJ databases">
        <title>Novel sulphate-reducing endosymbionts in the free-living metamonad Anaeramoeba.</title>
        <authorList>
            <person name="Jerlstrom-Hultqvist J."/>
            <person name="Cepicka I."/>
            <person name="Gallot-Lavallee L."/>
            <person name="Salas-Leiva D."/>
            <person name="Curtis B.A."/>
            <person name="Zahonova K."/>
            <person name="Pipaliya S."/>
            <person name="Dacks J."/>
            <person name="Roger A.J."/>
        </authorList>
    </citation>
    <scope>NUCLEOTIDE SEQUENCE</scope>
    <source>
        <strain evidence="2">Busselton2</strain>
    </source>
</reference>
<dbReference type="Gene3D" id="1.25.40.800">
    <property type="match status" value="1"/>
</dbReference>
<evidence type="ECO:0000313" key="2">
    <source>
        <dbReference type="EMBL" id="KAJ3450146.1"/>
    </source>
</evidence>
<dbReference type="InterPro" id="IPR007196">
    <property type="entry name" value="CCR4-Not_Not1_C"/>
</dbReference>
<proteinExistence type="predicted"/>
<dbReference type="GO" id="GO:0017148">
    <property type="term" value="P:negative regulation of translation"/>
    <property type="evidence" value="ECO:0007669"/>
    <property type="project" value="InterPro"/>
</dbReference>
<gene>
    <name evidence="2" type="ORF">M0812_06313</name>
</gene>
<dbReference type="GO" id="GO:0060090">
    <property type="term" value="F:molecular adaptor activity"/>
    <property type="evidence" value="ECO:0007669"/>
    <property type="project" value="TreeGrafter"/>
</dbReference>
<sequence>MRNLILSAFPSNMKLIDPFTPDLKIELLKEIEYSPIVKSNYISILLSGKDEAEKTEKENNNNNNNFKNEIDKFLLLNDYNKKKNNDHNKKK</sequence>
<dbReference type="PANTHER" id="PTHR13162:SF8">
    <property type="entry name" value="CCR4-NOT TRANSCRIPTION COMPLEX SUBUNIT 1"/>
    <property type="match status" value="1"/>
</dbReference>
<dbReference type="Pfam" id="PF04054">
    <property type="entry name" value="Not1"/>
    <property type="match status" value="1"/>
</dbReference>
<dbReference type="EMBL" id="JANTQA010000012">
    <property type="protein sequence ID" value="KAJ3450146.1"/>
    <property type="molecule type" value="Genomic_DNA"/>
</dbReference>
<dbReference type="GO" id="GO:0030015">
    <property type="term" value="C:CCR4-NOT core complex"/>
    <property type="evidence" value="ECO:0007669"/>
    <property type="project" value="InterPro"/>
</dbReference>
<comment type="caution">
    <text evidence="2">The sequence shown here is derived from an EMBL/GenBank/DDBJ whole genome shotgun (WGS) entry which is preliminary data.</text>
</comment>
<dbReference type="GO" id="GO:0000288">
    <property type="term" value="P:nuclear-transcribed mRNA catabolic process, deadenylation-dependent decay"/>
    <property type="evidence" value="ECO:0007669"/>
    <property type="project" value="TreeGrafter"/>
</dbReference>
<organism evidence="2 3">
    <name type="scientific">Anaeramoeba flamelloides</name>
    <dbReference type="NCBI Taxonomy" id="1746091"/>
    <lineage>
        <taxon>Eukaryota</taxon>
        <taxon>Metamonada</taxon>
        <taxon>Anaeramoebidae</taxon>
        <taxon>Anaeramoeba</taxon>
    </lineage>
</organism>